<feature type="transmembrane region" description="Helical" evidence="6">
    <location>
        <begin position="292"/>
        <end position="309"/>
    </location>
</feature>
<feature type="transmembrane region" description="Helical" evidence="6">
    <location>
        <begin position="92"/>
        <end position="114"/>
    </location>
</feature>
<dbReference type="InterPro" id="IPR036259">
    <property type="entry name" value="MFS_trans_sf"/>
</dbReference>
<evidence type="ECO:0000256" key="3">
    <source>
        <dbReference type="ARBA" id="ARBA00022989"/>
    </source>
</evidence>
<feature type="region of interest" description="Disordered" evidence="5">
    <location>
        <begin position="458"/>
        <end position="493"/>
    </location>
</feature>
<evidence type="ECO:0000313" key="8">
    <source>
        <dbReference type="Proteomes" id="UP001497623"/>
    </source>
</evidence>
<dbReference type="GO" id="GO:0022857">
    <property type="term" value="F:transmembrane transporter activity"/>
    <property type="evidence" value="ECO:0007669"/>
    <property type="project" value="InterPro"/>
</dbReference>
<protein>
    <recommendedName>
        <fullName evidence="9">Solute carrier family 46 member 3</fullName>
    </recommendedName>
</protein>
<gene>
    <name evidence="7" type="ORF">MNOR_LOCUS24625</name>
</gene>
<accession>A0AAV2RKM4</accession>
<evidence type="ECO:0000313" key="7">
    <source>
        <dbReference type="EMBL" id="CAL4124588.1"/>
    </source>
</evidence>
<evidence type="ECO:0008006" key="9">
    <source>
        <dbReference type="Google" id="ProtNLM"/>
    </source>
</evidence>
<feature type="transmembrane region" description="Helical" evidence="6">
    <location>
        <begin position="126"/>
        <end position="146"/>
    </location>
</feature>
<keyword evidence="8" id="KW-1185">Reference proteome</keyword>
<keyword evidence="2 6" id="KW-0812">Transmembrane</keyword>
<dbReference type="Pfam" id="PF07690">
    <property type="entry name" value="MFS_1"/>
    <property type="match status" value="1"/>
</dbReference>
<feature type="compositionally biased region" description="Basic and acidic residues" evidence="5">
    <location>
        <begin position="464"/>
        <end position="493"/>
    </location>
</feature>
<dbReference type="Gene3D" id="1.20.1250.20">
    <property type="entry name" value="MFS general substrate transporter like domains"/>
    <property type="match status" value="1"/>
</dbReference>
<evidence type="ECO:0000256" key="5">
    <source>
        <dbReference type="SAM" id="MobiDB-lite"/>
    </source>
</evidence>
<comment type="subcellular location">
    <subcellularLocation>
        <location evidence="1">Membrane</location>
        <topology evidence="1">Multi-pass membrane protein</topology>
    </subcellularLocation>
</comment>
<feature type="transmembrane region" description="Helical" evidence="6">
    <location>
        <begin position="182"/>
        <end position="205"/>
    </location>
</feature>
<feature type="non-terminal residue" evidence="7">
    <location>
        <position position="493"/>
    </location>
</feature>
<comment type="caution">
    <text evidence="7">The sequence shown here is derived from an EMBL/GenBank/DDBJ whole genome shotgun (WGS) entry which is preliminary data.</text>
</comment>
<dbReference type="PANTHER" id="PTHR23507:SF1">
    <property type="entry name" value="FI18259P1-RELATED"/>
    <property type="match status" value="1"/>
</dbReference>
<feature type="transmembrane region" description="Helical" evidence="6">
    <location>
        <begin position="414"/>
        <end position="437"/>
    </location>
</feature>
<dbReference type="PANTHER" id="PTHR23507">
    <property type="entry name" value="ZGC:174356"/>
    <property type="match status" value="1"/>
</dbReference>
<feature type="transmembrane region" description="Helical" evidence="6">
    <location>
        <begin position="316"/>
        <end position="336"/>
    </location>
</feature>
<dbReference type="InterPro" id="IPR011701">
    <property type="entry name" value="MFS"/>
</dbReference>
<evidence type="ECO:0000256" key="1">
    <source>
        <dbReference type="ARBA" id="ARBA00004141"/>
    </source>
</evidence>
<proteinExistence type="predicted"/>
<feature type="transmembrane region" description="Helical" evidence="6">
    <location>
        <begin position="61"/>
        <end position="80"/>
    </location>
</feature>
<feature type="non-terminal residue" evidence="7">
    <location>
        <position position="1"/>
    </location>
</feature>
<evidence type="ECO:0000256" key="2">
    <source>
        <dbReference type="ARBA" id="ARBA00022692"/>
    </source>
</evidence>
<dbReference type="SUPFAM" id="SSF103473">
    <property type="entry name" value="MFS general substrate transporter"/>
    <property type="match status" value="1"/>
</dbReference>
<dbReference type="EMBL" id="CAXKWB010022756">
    <property type="protein sequence ID" value="CAL4124588.1"/>
    <property type="molecule type" value="Genomic_DNA"/>
</dbReference>
<dbReference type="GO" id="GO:0016020">
    <property type="term" value="C:membrane"/>
    <property type="evidence" value="ECO:0007669"/>
    <property type="project" value="UniProtKB-SubCell"/>
</dbReference>
<feature type="transmembrane region" description="Helical" evidence="6">
    <location>
        <begin position="248"/>
        <end position="272"/>
    </location>
</feature>
<dbReference type="Proteomes" id="UP001497623">
    <property type="component" value="Unassembled WGS sequence"/>
</dbReference>
<organism evidence="7 8">
    <name type="scientific">Meganyctiphanes norvegica</name>
    <name type="common">Northern krill</name>
    <name type="synonym">Thysanopoda norvegica</name>
    <dbReference type="NCBI Taxonomy" id="48144"/>
    <lineage>
        <taxon>Eukaryota</taxon>
        <taxon>Metazoa</taxon>
        <taxon>Ecdysozoa</taxon>
        <taxon>Arthropoda</taxon>
        <taxon>Crustacea</taxon>
        <taxon>Multicrustacea</taxon>
        <taxon>Malacostraca</taxon>
        <taxon>Eumalacostraca</taxon>
        <taxon>Eucarida</taxon>
        <taxon>Euphausiacea</taxon>
        <taxon>Euphausiidae</taxon>
        <taxon>Meganyctiphanes</taxon>
    </lineage>
</organism>
<name>A0AAV2RKM4_MEGNR</name>
<keyword evidence="3 6" id="KW-1133">Transmembrane helix</keyword>
<feature type="transmembrane region" description="Helical" evidence="6">
    <location>
        <begin position="348"/>
        <end position="366"/>
    </location>
</feature>
<dbReference type="AlphaFoldDB" id="A0AAV2RKM4"/>
<evidence type="ECO:0000256" key="4">
    <source>
        <dbReference type="ARBA" id="ARBA00023136"/>
    </source>
</evidence>
<reference evidence="7 8" key="1">
    <citation type="submission" date="2024-05" db="EMBL/GenBank/DDBJ databases">
        <authorList>
            <person name="Wallberg A."/>
        </authorList>
    </citation>
    <scope>NUCLEOTIDE SEQUENCE [LARGE SCALE GENOMIC DNA]</scope>
</reference>
<evidence type="ECO:0000256" key="6">
    <source>
        <dbReference type="SAM" id="Phobius"/>
    </source>
</evidence>
<feature type="transmembrane region" description="Helical" evidence="6">
    <location>
        <begin position="386"/>
        <end position="408"/>
    </location>
</feature>
<keyword evidence="4 6" id="KW-0472">Membrane</keyword>
<sequence>ITVEPILLMNAAAHTGTEVIKESLQLDKSCLVTLNYTEDICQHLQDHQDESIKVQQASSTLNGAALAVQDFLPILLLAYIGPLADRWGRRPFIYLAIIGGSFETISYLLNSIFFNWPAYVTLVGPLLLSLSGGQAAFQMLMFVYISDITNLSNRTLRIGILKVCMSYGKPFGRLIMGQLLAVSGYVTVFSTSLVLYILCLIYTYVRLKESLPQTKRNLASSNGLKDIYILPYNAGKVVLRRRPGYKRLTIILTMTSCAIGLFCMKAPLFLFFRYIFGWNATVFSNWMFYKEMLAATAQLFTVSCLIRVLKWSDYSLAMSSNCSEALMFILLAQMTTPLSTESSSQGPYKAIIIAGPLLGMINNNVFISIRAIMSKSVDTPAELGKLFAAQGMIESLAMTSAGPIYAALYNVTIGYFPGTIMMFSAILFFISMCLFYIQFIKNRRDTKHEETKDVISVEGAMNGRDTKHEETKEVISVEETANGRDTKHKEGKR</sequence>